<reference evidence="1" key="1">
    <citation type="submission" date="2022-06" db="EMBL/GenBank/DDBJ databases">
        <title>New cyanobacteria of genus Symplocastrum in benthos of Lake Baikal.</title>
        <authorList>
            <person name="Sorokovikova E."/>
            <person name="Tikhonova I."/>
            <person name="Krasnopeev A."/>
            <person name="Evseev P."/>
            <person name="Gladkikh A."/>
            <person name="Belykh O."/>
        </authorList>
    </citation>
    <scope>NUCLEOTIDE SEQUENCE</scope>
    <source>
        <strain evidence="1">BBK-W-15</strain>
    </source>
</reference>
<gene>
    <name evidence="1" type="ORF">NJ959_03085</name>
</gene>
<comment type="caution">
    <text evidence="1">The sequence shown here is derived from an EMBL/GenBank/DDBJ whole genome shotgun (WGS) entry which is preliminary data.</text>
</comment>
<protein>
    <submittedName>
        <fullName evidence="1">DUF1802 family protein</fullName>
    </submittedName>
</protein>
<dbReference type="RefSeq" id="WP_254010272.1">
    <property type="nucleotide sequence ID" value="NZ_JAMZMM010000015.1"/>
</dbReference>
<dbReference type="Pfam" id="PF08819">
    <property type="entry name" value="DUF1802"/>
    <property type="match status" value="1"/>
</dbReference>
<dbReference type="InterPro" id="IPR014923">
    <property type="entry name" value="DUF1802"/>
</dbReference>
<evidence type="ECO:0000313" key="1">
    <source>
        <dbReference type="EMBL" id="MCP2727457.1"/>
    </source>
</evidence>
<dbReference type="Proteomes" id="UP001204953">
    <property type="component" value="Unassembled WGS sequence"/>
</dbReference>
<sequence length="481" mass="54618">MSTLVVINTAFPFPAPDIEALLQGHSIVAMPQIFMNPGRQFALYPTDTSINSLQTEQYYRSNFLPTARNTLSEIEGDTVLIKAWARCEHCQVIDQPDYLKMLSQLTVWTKEALLKTLAQRGHIFLTYLRVYRLPQPLEIPVHPNPRFMPLPETLTITEATPVFGNLFFKQRCLQMQQRQSSPYPELKALQSAIAYLSDRNLAAKEIQREIANFLIGVSARPLKSMDSDLIWIERIAKIANSHDSNELKILVEKSFHKLGFTNSQTNKGGKTETPEGINLYFDAPYPLVVTSPVMPDETGETSILEEVIEGVKKIIGVSDNNCVKLIVAAGELTPDEILEAKLYQMNVIHPETLQRLVEIQAYHKGSIDLIKLQNCWQNVWGSADETIQQYLADIRQILELRSLIVQLVKHHLHNAGLKDTAVDALHRVYVTSQFPESLTIEEIHEILIELSSPLTGYLGRIKGKDWQSDRFYFLRDLPPMS</sequence>
<keyword evidence="2" id="KW-1185">Reference proteome</keyword>
<name>A0AAE3KQK1_9CYAN</name>
<dbReference type="AlphaFoldDB" id="A0AAE3KQK1"/>
<accession>A0AAE3KQK1</accession>
<evidence type="ECO:0000313" key="2">
    <source>
        <dbReference type="Proteomes" id="UP001204953"/>
    </source>
</evidence>
<proteinExistence type="predicted"/>
<dbReference type="EMBL" id="JAMZMM010000015">
    <property type="protein sequence ID" value="MCP2727457.1"/>
    <property type="molecule type" value="Genomic_DNA"/>
</dbReference>
<organism evidence="1 2">
    <name type="scientific">Limnofasciculus baicalensis BBK-W-15</name>
    <dbReference type="NCBI Taxonomy" id="2699891"/>
    <lineage>
        <taxon>Bacteria</taxon>
        <taxon>Bacillati</taxon>
        <taxon>Cyanobacteriota</taxon>
        <taxon>Cyanophyceae</taxon>
        <taxon>Coleofasciculales</taxon>
        <taxon>Coleofasciculaceae</taxon>
        <taxon>Limnofasciculus</taxon>
        <taxon>Limnofasciculus baicalensis</taxon>
    </lineage>
</organism>